<dbReference type="PANTHER" id="PTHR43699">
    <property type="entry name" value="3-DEHYDROQUINATE DEHYDRATASE"/>
    <property type="match status" value="1"/>
</dbReference>
<feature type="region of interest" description="Disordered" evidence="5">
    <location>
        <begin position="126"/>
        <end position="147"/>
    </location>
</feature>
<dbReference type="InterPro" id="IPR050146">
    <property type="entry name" value="Type-I_3-dehydroquinase"/>
</dbReference>
<dbReference type="CDD" id="cd00502">
    <property type="entry name" value="DHQase_I"/>
    <property type="match status" value="1"/>
</dbReference>
<keyword evidence="4" id="KW-0704">Schiff base</keyword>
<evidence type="ECO:0000256" key="3">
    <source>
        <dbReference type="ARBA" id="ARBA00023239"/>
    </source>
</evidence>
<dbReference type="RefSeq" id="WP_167949821.1">
    <property type="nucleotide sequence ID" value="NZ_BAAAPQ010000026.1"/>
</dbReference>
<dbReference type="Pfam" id="PF01487">
    <property type="entry name" value="DHquinase_I"/>
    <property type="match status" value="1"/>
</dbReference>
<comment type="caution">
    <text evidence="6">The sequence shown here is derived from an EMBL/GenBank/DDBJ whole genome shotgun (WGS) entry which is preliminary data.</text>
</comment>
<gene>
    <name evidence="6" type="ORF">BKA07_000891</name>
</gene>
<reference evidence="6 7" key="1">
    <citation type="submission" date="2020-03" db="EMBL/GenBank/DDBJ databases">
        <title>Sequencing the genomes of 1000 actinobacteria strains.</title>
        <authorList>
            <person name="Klenk H.-P."/>
        </authorList>
    </citation>
    <scope>NUCLEOTIDE SEQUENCE [LARGE SCALE GENOMIC DNA]</scope>
    <source>
        <strain evidence="6 7">DSM 18964</strain>
    </source>
</reference>
<dbReference type="AlphaFoldDB" id="A0A846RV58"/>
<sequence>MKQLSFLNGAGRPAIIVPVQASEPDEIVRHCWDIAGTGLVDVVEWRIDPFITRISGNGSAAGAGGSEARELAEAVLGVVPDVAAAGLPVLITLRTGFEGGAAEVGEDDYAQFLSVFITGLRNRGATQTATGDSGQTATGGSGQGQGTEARLALDVEIDRRGASELIALAHEYGLPVVASHHDFADTASAETLLAKFTAMAGADADVAKIAMMPRSRADVARLLRATAEADQTLETPVIGISMGRLGRTSRIMGADFGSRASFAQLGEPSAPGQIAVADLAGMFDRLYG</sequence>
<evidence type="ECO:0000256" key="2">
    <source>
        <dbReference type="ARBA" id="ARBA00012060"/>
    </source>
</evidence>
<organism evidence="6 7">
    <name type="scientific">Brevibacterium marinum</name>
    <dbReference type="NCBI Taxonomy" id="418643"/>
    <lineage>
        <taxon>Bacteria</taxon>
        <taxon>Bacillati</taxon>
        <taxon>Actinomycetota</taxon>
        <taxon>Actinomycetes</taxon>
        <taxon>Micrococcales</taxon>
        <taxon>Brevibacteriaceae</taxon>
        <taxon>Brevibacterium</taxon>
    </lineage>
</organism>
<evidence type="ECO:0000313" key="7">
    <source>
        <dbReference type="Proteomes" id="UP000576792"/>
    </source>
</evidence>
<keyword evidence="3 6" id="KW-0456">Lyase</keyword>
<accession>A0A846RV58</accession>
<evidence type="ECO:0000256" key="4">
    <source>
        <dbReference type="ARBA" id="ARBA00023270"/>
    </source>
</evidence>
<evidence type="ECO:0000256" key="5">
    <source>
        <dbReference type="SAM" id="MobiDB-lite"/>
    </source>
</evidence>
<evidence type="ECO:0000256" key="1">
    <source>
        <dbReference type="ARBA" id="ARBA00001864"/>
    </source>
</evidence>
<dbReference type="EMBL" id="JAATJN010000001">
    <property type="protein sequence ID" value="NJC55856.1"/>
    <property type="molecule type" value="Genomic_DNA"/>
</dbReference>
<dbReference type="SUPFAM" id="SSF51569">
    <property type="entry name" value="Aldolase"/>
    <property type="match status" value="2"/>
</dbReference>
<dbReference type="GO" id="GO:0003855">
    <property type="term" value="F:3-dehydroquinate dehydratase activity"/>
    <property type="evidence" value="ECO:0007669"/>
    <property type="project" value="UniProtKB-EC"/>
</dbReference>
<dbReference type="PANTHER" id="PTHR43699:SF1">
    <property type="entry name" value="3-DEHYDROQUINATE DEHYDRATASE"/>
    <property type="match status" value="1"/>
</dbReference>
<proteinExistence type="predicted"/>
<evidence type="ECO:0000313" key="6">
    <source>
        <dbReference type="EMBL" id="NJC55856.1"/>
    </source>
</evidence>
<dbReference type="Gene3D" id="3.20.20.70">
    <property type="entry name" value="Aldolase class I"/>
    <property type="match status" value="1"/>
</dbReference>
<feature type="compositionally biased region" description="Low complexity" evidence="5">
    <location>
        <begin position="126"/>
        <end position="136"/>
    </location>
</feature>
<dbReference type="InterPro" id="IPR018508">
    <property type="entry name" value="3-dehydroquinate_DH_AS"/>
</dbReference>
<dbReference type="InterPro" id="IPR001381">
    <property type="entry name" value="DHquinase_I"/>
</dbReference>
<dbReference type="InterPro" id="IPR013785">
    <property type="entry name" value="Aldolase_TIM"/>
</dbReference>
<comment type="catalytic activity">
    <reaction evidence="1">
        <text>3-dehydroquinate = 3-dehydroshikimate + H2O</text>
        <dbReference type="Rhea" id="RHEA:21096"/>
        <dbReference type="ChEBI" id="CHEBI:15377"/>
        <dbReference type="ChEBI" id="CHEBI:16630"/>
        <dbReference type="ChEBI" id="CHEBI:32364"/>
        <dbReference type="EC" id="4.2.1.10"/>
    </reaction>
</comment>
<dbReference type="Proteomes" id="UP000576792">
    <property type="component" value="Unassembled WGS sequence"/>
</dbReference>
<dbReference type="EC" id="4.2.1.10" evidence="2"/>
<name>A0A846RV58_9MICO</name>
<protein>
    <recommendedName>
        <fullName evidence="2">3-dehydroquinate dehydratase</fullName>
        <ecNumber evidence="2">4.2.1.10</ecNumber>
    </recommendedName>
</protein>
<dbReference type="GO" id="GO:0046279">
    <property type="term" value="P:3,4-dihydroxybenzoate biosynthetic process"/>
    <property type="evidence" value="ECO:0007669"/>
    <property type="project" value="UniProtKB-ARBA"/>
</dbReference>
<keyword evidence="7" id="KW-1185">Reference proteome</keyword>
<dbReference type="PROSITE" id="PS01028">
    <property type="entry name" value="DEHYDROQUINASE_I"/>
    <property type="match status" value="1"/>
</dbReference>